<sequence>MREVPARPTTDTATRPPGTGPSLTALVNAARSGDADAQAALFSEYLPLIYNIVGRGLHGHADVDDVVQETMLRAMRALPELRAPERFRSWIVAIAIRQMHDHRRRNKAALARHTHVADAAEVPDPVGDFAELAVDRQTLSRAGSDLLEASQWLSDEQRRTLALWWQETAGQLTRAEVAEALHLSVPHTAVRIQRMKAKLEVAVGVLAAWRARPRCAELDSLAGGRRGVPEGRLLTRLERHVAQCPQCGAAVACRSIDDLPIRIGALAVPAALVAAIPRLVGQHAVTPGLVSSLLNTLHHGLARVSAKSATVAVGTTATLAVVIGVTVHQLPPHAHGTDPAQGPEPTAGAPHQPGRALSGTTPSATPTTASRSYAGVTTADYYVAPTGDDTNPGTLARPFATMTRAVAKARPGQTVAVRGGTYHPARTITLTSSGTAGHRITVSNYRDEKPVFDGSGIPATAGTFIAQSGGHVTVQGIEIVNSPGNAYVCTSCHDDVLARLGVHGNARTGLVLHGAGTHDNLILDSDFYDNHETGSTGGYVDGLVLNDGSGSGNRVRGCRIYDNSGDGMDLSGFGDAVTVEHSWAFGNGVNRWGIATFSGGGSGFKLGGDAGLQVAHVASNSAAWDNAGFGFTETGGSGTPRLTNDTAYHNGAAGFAFVSSAAILRRNLALANHPDDWLGGQARHTGNSWDQPGWTAAALHTADADSATAPRRRDGQLPTMSFLGNSKDPSVGAVLTS</sequence>
<gene>
    <name evidence="14" type="ORF">GCM10022403_084690</name>
</gene>
<evidence type="ECO:0000259" key="12">
    <source>
        <dbReference type="Pfam" id="PF07602"/>
    </source>
</evidence>
<dbReference type="Pfam" id="PF04542">
    <property type="entry name" value="Sigma70_r2"/>
    <property type="match status" value="1"/>
</dbReference>
<keyword evidence="6" id="KW-0106">Calcium</keyword>
<evidence type="ECO:0000256" key="6">
    <source>
        <dbReference type="ARBA" id="ARBA00022837"/>
    </source>
</evidence>
<dbReference type="PANTHER" id="PTHR40088">
    <property type="entry name" value="PECTATE LYASE (EUROFUNG)"/>
    <property type="match status" value="1"/>
</dbReference>
<keyword evidence="9" id="KW-0804">Transcription</keyword>
<dbReference type="NCBIfam" id="TIGR02937">
    <property type="entry name" value="sigma70-ECF"/>
    <property type="match status" value="1"/>
</dbReference>
<feature type="region of interest" description="Disordered" evidence="10">
    <location>
        <begin position="701"/>
        <end position="737"/>
    </location>
</feature>
<dbReference type="PANTHER" id="PTHR40088:SF1">
    <property type="entry name" value="PECTATE LYASE PEL9"/>
    <property type="match status" value="1"/>
</dbReference>
<comment type="caution">
    <text evidence="14">The sequence shown here is derived from an EMBL/GenBank/DDBJ whole genome shotgun (WGS) entry which is preliminary data.</text>
</comment>
<feature type="domain" description="Pel9A-like right handed beta-helix region" evidence="13">
    <location>
        <begin position="499"/>
        <end position="609"/>
    </location>
</feature>
<keyword evidence="15" id="KW-1185">Reference proteome</keyword>
<dbReference type="InterPro" id="IPR013325">
    <property type="entry name" value="RNA_pol_sigma_r2"/>
</dbReference>
<evidence type="ECO:0000259" key="11">
    <source>
        <dbReference type="Pfam" id="PF04542"/>
    </source>
</evidence>
<dbReference type="InterPro" id="IPR053868">
    <property type="entry name" value="Pel9A-like_beta_helix"/>
</dbReference>
<comment type="similarity">
    <text evidence="9">Belongs to the sigma-70 factor family. ECF subfamily.</text>
</comment>
<dbReference type="SMART" id="SM00710">
    <property type="entry name" value="PbH1"/>
    <property type="match status" value="4"/>
</dbReference>
<feature type="compositionally biased region" description="Low complexity" evidence="10">
    <location>
        <begin position="360"/>
        <end position="370"/>
    </location>
</feature>
<evidence type="ECO:0000256" key="10">
    <source>
        <dbReference type="SAM" id="MobiDB-lite"/>
    </source>
</evidence>
<dbReference type="InterPro" id="IPR014284">
    <property type="entry name" value="RNA_pol_sigma-70_dom"/>
</dbReference>
<evidence type="ECO:0000256" key="4">
    <source>
        <dbReference type="ARBA" id="ARBA00022723"/>
    </source>
</evidence>
<feature type="domain" description="DUF1565" evidence="12">
    <location>
        <begin position="386"/>
        <end position="424"/>
    </location>
</feature>
<dbReference type="Pfam" id="PF07602">
    <property type="entry name" value="DUF1565"/>
    <property type="match status" value="1"/>
</dbReference>
<dbReference type="InterPro" id="IPR000838">
    <property type="entry name" value="RNA_pol_sigma70_ECF_CS"/>
</dbReference>
<comment type="similarity">
    <text evidence="8">Belongs to the polysaccharide lyase 9 family.</text>
</comment>
<proteinExistence type="inferred from homology"/>
<keyword evidence="9" id="KW-0731">Sigma factor</keyword>
<feature type="region of interest" description="Disordered" evidence="10">
    <location>
        <begin position="1"/>
        <end position="21"/>
    </location>
</feature>
<feature type="domain" description="RNA polymerase sigma-70 region 2" evidence="11">
    <location>
        <begin position="41"/>
        <end position="107"/>
    </location>
</feature>
<dbReference type="Gene3D" id="1.10.1740.10">
    <property type="match status" value="1"/>
</dbReference>
<keyword evidence="5" id="KW-0732">Signal</keyword>
<evidence type="ECO:0000256" key="7">
    <source>
        <dbReference type="ARBA" id="ARBA00023239"/>
    </source>
</evidence>
<keyword evidence="4" id="KW-0479">Metal-binding</keyword>
<dbReference type="RefSeq" id="WP_275779899.1">
    <property type="nucleotide sequence ID" value="NZ_BAABDE010000038.1"/>
</dbReference>
<dbReference type="InterPro" id="IPR011050">
    <property type="entry name" value="Pectin_lyase_fold/virulence"/>
</dbReference>
<dbReference type="EMBL" id="BAABDE010000038">
    <property type="protein sequence ID" value="GAA3839461.1"/>
    <property type="molecule type" value="Genomic_DNA"/>
</dbReference>
<dbReference type="Pfam" id="PF22842">
    <property type="entry name" value="Pel9A-like_beta_helix"/>
    <property type="match status" value="1"/>
</dbReference>
<evidence type="ECO:0000256" key="3">
    <source>
        <dbReference type="ARBA" id="ARBA00022525"/>
    </source>
</evidence>
<evidence type="ECO:0000313" key="14">
    <source>
        <dbReference type="EMBL" id="GAA3839461.1"/>
    </source>
</evidence>
<evidence type="ECO:0000256" key="8">
    <source>
        <dbReference type="ARBA" id="ARBA00038263"/>
    </source>
</evidence>
<evidence type="ECO:0000256" key="9">
    <source>
        <dbReference type="RuleBase" id="RU000716"/>
    </source>
</evidence>
<keyword evidence="3" id="KW-0964">Secreted</keyword>
<organism evidence="14 15">
    <name type="scientific">Streptomyces coacervatus</name>
    <dbReference type="NCBI Taxonomy" id="647381"/>
    <lineage>
        <taxon>Bacteria</taxon>
        <taxon>Bacillati</taxon>
        <taxon>Actinomycetota</taxon>
        <taxon>Actinomycetes</taxon>
        <taxon>Kitasatosporales</taxon>
        <taxon>Streptomycetaceae</taxon>
        <taxon>Streptomyces</taxon>
    </lineage>
</organism>
<comment type="subcellular location">
    <subcellularLocation>
        <location evidence="2">Secreted</location>
    </subcellularLocation>
</comment>
<dbReference type="InterPro" id="IPR012334">
    <property type="entry name" value="Pectin_lyas_fold"/>
</dbReference>
<evidence type="ECO:0000256" key="2">
    <source>
        <dbReference type="ARBA" id="ARBA00004613"/>
    </source>
</evidence>
<dbReference type="SUPFAM" id="SSF51126">
    <property type="entry name" value="Pectin lyase-like"/>
    <property type="match status" value="1"/>
</dbReference>
<dbReference type="PROSITE" id="PS01063">
    <property type="entry name" value="SIGMA70_ECF"/>
    <property type="match status" value="1"/>
</dbReference>
<dbReference type="InterPro" id="IPR006626">
    <property type="entry name" value="PbH1"/>
</dbReference>
<evidence type="ECO:0000256" key="1">
    <source>
        <dbReference type="ARBA" id="ARBA00001913"/>
    </source>
</evidence>
<evidence type="ECO:0000256" key="5">
    <source>
        <dbReference type="ARBA" id="ARBA00022729"/>
    </source>
</evidence>
<feature type="compositionally biased region" description="Polar residues" evidence="10">
    <location>
        <begin position="718"/>
        <end position="728"/>
    </location>
</feature>
<name>A0ABP7JBI9_9ACTN</name>
<dbReference type="SUPFAM" id="SSF88946">
    <property type="entry name" value="Sigma2 domain of RNA polymerase sigma factors"/>
    <property type="match status" value="1"/>
</dbReference>
<feature type="region of interest" description="Disordered" evidence="10">
    <location>
        <begin position="330"/>
        <end position="371"/>
    </location>
</feature>
<accession>A0ABP7JBI9</accession>
<dbReference type="InterPro" id="IPR007627">
    <property type="entry name" value="RNA_pol_sigma70_r2"/>
</dbReference>
<keyword evidence="9" id="KW-0238">DNA-binding</keyword>
<evidence type="ECO:0000313" key="15">
    <source>
        <dbReference type="Proteomes" id="UP001501009"/>
    </source>
</evidence>
<dbReference type="InterPro" id="IPR011459">
    <property type="entry name" value="DUF1565"/>
</dbReference>
<evidence type="ECO:0000259" key="13">
    <source>
        <dbReference type="Pfam" id="PF22842"/>
    </source>
</evidence>
<comment type="cofactor">
    <cofactor evidence="1">
        <name>Ca(2+)</name>
        <dbReference type="ChEBI" id="CHEBI:29108"/>
    </cofactor>
</comment>
<dbReference type="InterPro" id="IPR052052">
    <property type="entry name" value="Polysaccharide_Lyase_9"/>
</dbReference>
<reference evidence="15" key="1">
    <citation type="journal article" date="2019" name="Int. J. Syst. Evol. Microbiol.">
        <title>The Global Catalogue of Microorganisms (GCM) 10K type strain sequencing project: providing services to taxonomists for standard genome sequencing and annotation.</title>
        <authorList>
            <consortium name="The Broad Institute Genomics Platform"/>
            <consortium name="The Broad Institute Genome Sequencing Center for Infectious Disease"/>
            <person name="Wu L."/>
            <person name="Ma J."/>
        </authorList>
    </citation>
    <scope>NUCLEOTIDE SEQUENCE [LARGE SCALE GENOMIC DNA]</scope>
    <source>
        <strain evidence="15">JCM 17138</strain>
    </source>
</reference>
<dbReference type="Gene3D" id="2.160.20.10">
    <property type="entry name" value="Single-stranded right-handed beta-helix, Pectin lyase-like"/>
    <property type="match status" value="1"/>
</dbReference>
<keyword evidence="7" id="KW-0456">Lyase</keyword>
<protein>
    <recommendedName>
        <fullName evidence="9">RNA polymerase sigma factor</fullName>
    </recommendedName>
</protein>
<dbReference type="Proteomes" id="UP001501009">
    <property type="component" value="Unassembled WGS sequence"/>
</dbReference>
<keyword evidence="9" id="KW-0805">Transcription regulation</keyword>